<proteinExistence type="inferred from homology"/>
<dbReference type="EMBL" id="CP062008">
    <property type="protein sequence ID" value="QPG72214.1"/>
    <property type="molecule type" value="Genomic_DNA"/>
</dbReference>
<accession>A0A8H2JKB6</accession>
<dbReference type="RefSeq" id="WP_053854156.1">
    <property type="nucleotide sequence ID" value="NZ_ANBS01000034.1"/>
</dbReference>
<evidence type="ECO:0000256" key="5">
    <source>
        <dbReference type="ARBA" id="ARBA00023204"/>
    </source>
</evidence>
<evidence type="ECO:0000313" key="9">
    <source>
        <dbReference type="Proteomes" id="UP000309231"/>
    </source>
</evidence>
<dbReference type="AlphaFoldDB" id="A0A8H2JKB6"/>
<dbReference type="Gene3D" id="3.40.960.10">
    <property type="entry name" value="VSR Endonuclease"/>
    <property type="match status" value="1"/>
</dbReference>
<evidence type="ECO:0000256" key="1">
    <source>
        <dbReference type="ARBA" id="ARBA00022722"/>
    </source>
</evidence>
<keyword evidence="3" id="KW-0227">DNA damage</keyword>
<evidence type="ECO:0000256" key="3">
    <source>
        <dbReference type="ARBA" id="ARBA00022763"/>
    </source>
</evidence>
<dbReference type="REBASE" id="497861">
    <property type="entry name" value="V.Mmu44124ORF7150P"/>
</dbReference>
<dbReference type="Pfam" id="PF03852">
    <property type="entry name" value="Vsr"/>
    <property type="match status" value="1"/>
</dbReference>
<dbReference type="CDD" id="cd00221">
    <property type="entry name" value="Vsr"/>
    <property type="match status" value="1"/>
</dbReference>
<dbReference type="GeneID" id="76724678"/>
<keyword evidence="2 8" id="KW-0255">Endonuclease</keyword>
<protein>
    <submittedName>
        <fullName evidence="8">Very short patch repair endonuclease</fullName>
    </submittedName>
</protein>
<gene>
    <name evidence="7" type="ORF">C1S78_007155</name>
    <name evidence="8" type="ORF">C1S78_07150</name>
</gene>
<dbReference type="GO" id="GO:0006298">
    <property type="term" value="P:mismatch repair"/>
    <property type="evidence" value="ECO:0007669"/>
    <property type="project" value="InterPro"/>
</dbReference>
<reference evidence="8" key="1">
    <citation type="submission" date="2018-01" db="EMBL/GenBank/DDBJ databases">
        <title>Comparative genomics of Mycobacterium mucogenicum and Mycobacterium neoaurum clade members emphasizing tRNA and non-coding RNA.</title>
        <authorList>
            <person name="Behra P.R.K."/>
            <person name="Pettersson B.M.F."/>
            <person name="Das S."/>
            <person name="Dasgupta S."/>
            <person name="Kirsebom L.A."/>
        </authorList>
    </citation>
    <scope>NUCLEOTIDE SEQUENCE</scope>
    <source>
        <strain evidence="8">DSM 44124</strain>
    </source>
</reference>
<organism evidence="8">
    <name type="scientific">Mycolicibacterium mucogenicum DSM 44124</name>
    <dbReference type="NCBI Taxonomy" id="1226753"/>
    <lineage>
        <taxon>Bacteria</taxon>
        <taxon>Bacillati</taxon>
        <taxon>Actinomycetota</taxon>
        <taxon>Actinomycetes</taxon>
        <taxon>Mycobacteriales</taxon>
        <taxon>Mycobacteriaceae</taxon>
        <taxon>Mycolicibacterium</taxon>
    </lineage>
</organism>
<keyword evidence="1" id="KW-0540">Nuclease</keyword>
<reference evidence="7 9" key="3">
    <citation type="journal article" date="2019" name="Sci. Rep.">
        <title>Insight into the biology of Mycobacterium mucogenicum and Mycobacterium neoaurum clade members.</title>
        <authorList>
            <person name="Behra P.R.K."/>
            <person name="Pettersson B.M.F."/>
            <person name="Ramesh M."/>
            <person name="Dasgupta S."/>
            <person name="Kirsebom L.A."/>
        </authorList>
    </citation>
    <scope>NUCLEOTIDE SEQUENCE [LARGE SCALE GENOMIC DNA]</scope>
    <source>
        <strain evidence="7 9">DSM 44124</strain>
    </source>
</reference>
<reference evidence="7 9" key="2">
    <citation type="journal article" date="2019" name="BMC Evol. Biol.">
        <title>Comparative genomics of Mycobacterium mucogenicum and Mycobacterium neoaurum clade members emphasizing tRNA and non-coding RNA.</title>
        <authorList>
            <person name="Behra P.R.K."/>
            <person name="Pettersson B.M.F."/>
            <person name="Das S."/>
            <person name="Dasgupta S."/>
            <person name="Kirsebom L.A."/>
        </authorList>
    </citation>
    <scope>NUCLEOTIDE SEQUENCE [LARGE SCALE GENOMIC DNA]</scope>
    <source>
        <strain evidence="7 9">DSM 44124</strain>
    </source>
</reference>
<evidence type="ECO:0000313" key="8">
    <source>
        <dbReference type="EMBL" id="TLH56155.1"/>
    </source>
</evidence>
<dbReference type="InterPro" id="IPR004603">
    <property type="entry name" value="DNA_mismatch_endonuc_vsr"/>
</dbReference>
<keyword evidence="5" id="KW-0234">DNA repair</keyword>
<dbReference type="NCBIfam" id="TIGR00632">
    <property type="entry name" value="vsr"/>
    <property type="match status" value="1"/>
</dbReference>
<dbReference type="GO" id="GO:0016787">
    <property type="term" value="F:hydrolase activity"/>
    <property type="evidence" value="ECO:0007669"/>
    <property type="project" value="UniProtKB-KW"/>
</dbReference>
<name>A0A8H2JKB6_MYCMU</name>
<evidence type="ECO:0000256" key="6">
    <source>
        <dbReference type="ARBA" id="ARBA00029466"/>
    </source>
</evidence>
<comment type="similarity">
    <text evidence="6">Belongs to the Vsr family.</text>
</comment>
<dbReference type="Proteomes" id="UP000309231">
    <property type="component" value="Chromosome"/>
</dbReference>
<evidence type="ECO:0000313" key="7">
    <source>
        <dbReference type="EMBL" id="QPG72214.1"/>
    </source>
</evidence>
<evidence type="ECO:0000256" key="4">
    <source>
        <dbReference type="ARBA" id="ARBA00022801"/>
    </source>
</evidence>
<dbReference type="EMBL" id="POTL01000001">
    <property type="protein sequence ID" value="TLH56155.1"/>
    <property type="molecule type" value="Genomic_DNA"/>
</dbReference>
<dbReference type="InterPro" id="IPR011335">
    <property type="entry name" value="Restrct_endonuc-II-like"/>
</dbReference>
<keyword evidence="9" id="KW-1185">Reference proteome</keyword>
<sequence>MEPVYTTSPGRSRNMAAIRRADTRPEVAVRSALHRLGYRFRKDFPLRVDGRLVRPDIVFTKRQVAIFVDGCFWHCCPEHGQRPKVNGEYWSPKLEGNVKRDREQTGALESAGWTVLRFWAHDPADLVADAVDQLLAS</sequence>
<evidence type="ECO:0000256" key="2">
    <source>
        <dbReference type="ARBA" id="ARBA00022759"/>
    </source>
</evidence>
<dbReference type="GO" id="GO:0004519">
    <property type="term" value="F:endonuclease activity"/>
    <property type="evidence" value="ECO:0007669"/>
    <property type="project" value="UniProtKB-KW"/>
</dbReference>
<dbReference type="SUPFAM" id="SSF52980">
    <property type="entry name" value="Restriction endonuclease-like"/>
    <property type="match status" value="1"/>
</dbReference>
<keyword evidence="4" id="KW-0378">Hydrolase</keyword>
<dbReference type="KEGG" id="mmuc:C1S78_007155"/>